<dbReference type="PANTHER" id="PTHR32507">
    <property type="entry name" value="NA(+)/H(+) ANTIPORTER 1"/>
    <property type="match status" value="1"/>
</dbReference>
<evidence type="ECO:0000313" key="11">
    <source>
        <dbReference type="Proteomes" id="UP000323994"/>
    </source>
</evidence>
<evidence type="ECO:0000256" key="5">
    <source>
        <dbReference type="ARBA" id="ARBA00022989"/>
    </source>
</evidence>
<feature type="transmembrane region" description="Helical" evidence="8">
    <location>
        <begin position="382"/>
        <end position="403"/>
    </location>
</feature>
<dbReference type="InterPro" id="IPR006153">
    <property type="entry name" value="Cation/H_exchanger_TM"/>
</dbReference>
<dbReference type="Proteomes" id="UP000323994">
    <property type="component" value="Unassembled WGS sequence"/>
</dbReference>
<evidence type="ECO:0000256" key="6">
    <source>
        <dbReference type="ARBA" id="ARBA00023065"/>
    </source>
</evidence>
<evidence type="ECO:0000256" key="4">
    <source>
        <dbReference type="ARBA" id="ARBA00022692"/>
    </source>
</evidence>
<keyword evidence="7 8" id="KW-0472">Membrane</keyword>
<feature type="domain" description="Cation/H+ exchanger transmembrane" evidence="9">
    <location>
        <begin position="22"/>
        <end position="404"/>
    </location>
</feature>
<evidence type="ECO:0000256" key="3">
    <source>
        <dbReference type="ARBA" id="ARBA00022449"/>
    </source>
</evidence>
<dbReference type="PANTHER" id="PTHR32507:SF8">
    <property type="entry name" value="CNH1P"/>
    <property type="match status" value="1"/>
</dbReference>
<organism evidence="10 11">
    <name type="scientific">Dyadobacter flavalbus</name>
    <dbReference type="NCBI Taxonomy" id="2579942"/>
    <lineage>
        <taxon>Bacteria</taxon>
        <taxon>Pseudomonadati</taxon>
        <taxon>Bacteroidota</taxon>
        <taxon>Cytophagia</taxon>
        <taxon>Cytophagales</taxon>
        <taxon>Spirosomataceae</taxon>
        <taxon>Dyadobacter</taxon>
    </lineage>
</organism>
<name>A0A5M8QV62_9BACT</name>
<dbReference type="GO" id="GO:0015297">
    <property type="term" value="F:antiporter activity"/>
    <property type="evidence" value="ECO:0007669"/>
    <property type="project" value="UniProtKB-KW"/>
</dbReference>
<feature type="transmembrane region" description="Helical" evidence="8">
    <location>
        <begin position="96"/>
        <end position="119"/>
    </location>
</feature>
<dbReference type="EMBL" id="VBSN01000038">
    <property type="protein sequence ID" value="KAA6439188.1"/>
    <property type="molecule type" value="Genomic_DNA"/>
</dbReference>
<evidence type="ECO:0000256" key="8">
    <source>
        <dbReference type="SAM" id="Phobius"/>
    </source>
</evidence>
<sequence length="415" mass="46093">MCSMDSYMVTVTIIGIAVLGMAWMPSFTKLTGISDSVVYVLLGVIIYLVFDFLPNPNPVTYNKFTIHLTELVVIISLMGTGLKIDRAFSFKAWSIPFRMLTITMLLCIASVTFIAYWFLRFDMASALLLGAVLAPTDPVLAADVQVGPPQEEITDDVRFSLTAEAGMNDGMAFPFTWLAILIAGSATGEFSEVMGEWLTWDLAYKIVSGVIFGILLGKLIAYIIFDYSEKHQYIDLNDGFIAVAASLTIFGIVELLHGYGFVAVFVASLTIRNYEHNHQFHKDLHSFSDQTERILVAVVLLVFGGSLVHGILDFLTWETALLSIGFLLLIRPVAGLISLIGTKLHFKEKLGISFYGIRGIGSFYYLAFAFREETFVLSKELWSTVSFIVLLSVLIHGLTATRVMSRLEKKFSRTV</sequence>
<gene>
    <name evidence="10" type="ORF">FEM33_12975</name>
</gene>
<comment type="subcellular location">
    <subcellularLocation>
        <location evidence="1">Cell membrane</location>
        <topology evidence="1">Multi-pass membrane protein</topology>
    </subcellularLocation>
</comment>
<feature type="transmembrane region" description="Helical" evidence="8">
    <location>
        <begin position="202"/>
        <end position="225"/>
    </location>
</feature>
<evidence type="ECO:0000256" key="1">
    <source>
        <dbReference type="ARBA" id="ARBA00004651"/>
    </source>
</evidence>
<dbReference type="AlphaFoldDB" id="A0A5M8QV62"/>
<feature type="transmembrane region" description="Helical" evidence="8">
    <location>
        <begin position="36"/>
        <end position="53"/>
    </location>
</feature>
<feature type="transmembrane region" description="Helical" evidence="8">
    <location>
        <begin position="352"/>
        <end position="370"/>
    </location>
</feature>
<dbReference type="Pfam" id="PF00999">
    <property type="entry name" value="Na_H_Exchanger"/>
    <property type="match status" value="1"/>
</dbReference>
<dbReference type="GO" id="GO:0005886">
    <property type="term" value="C:plasma membrane"/>
    <property type="evidence" value="ECO:0007669"/>
    <property type="project" value="UniProtKB-SubCell"/>
</dbReference>
<feature type="transmembrane region" description="Helical" evidence="8">
    <location>
        <begin position="6"/>
        <end position="24"/>
    </location>
</feature>
<keyword evidence="11" id="KW-1185">Reference proteome</keyword>
<evidence type="ECO:0000256" key="7">
    <source>
        <dbReference type="ARBA" id="ARBA00023136"/>
    </source>
</evidence>
<keyword evidence="2" id="KW-0813">Transport</keyword>
<keyword evidence="4 8" id="KW-0812">Transmembrane</keyword>
<feature type="transmembrane region" description="Helical" evidence="8">
    <location>
        <begin position="240"/>
        <end position="273"/>
    </location>
</feature>
<feature type="transmembrane region" description="Helical" evidence="8">
    <location>
        <begin position="321"/>
        <end position="340"/>
    </location>
</feature>
<proteinExistence type="predicted"/>
<accession>A0A5M8QV62</accession>
<dbReference type="GO" id="GO:1902600">
    <property type="term" value="P:proton transmembrane transport"/>
    <property type="evidence" value="ECO:0007669"/>
    <property type="project" value="InterPro"/>
</dbReference>
<feature type="transmembrane region" description="Helical" evidence="8">
    <location>
        <begin position="65"/>
        <end position="84"/>
    </location>
</feature>
<reference evidence="10 11" key="1">
    <citation type="submission" date="2019-05" db="EMBL/GenBank/DDBJ databases">
        <authorList>
            <person name="Qu J.-H."/>
        </authorList>
    </citation>
    <scope>NUCLEOTIDE SEQUENCE [LARGE SCALE GENOMIC DNA]</scope>
    <source>
        <strain evidence="10 11">NS28</strain>
    </source>
</reference>
<feature type="transmembrane region" description="Helical" evidence="8">
    <location>
        <begin position="294"/>
        <end position="315"/>
    </location>
</feature>
<keyword evidence="6" id="KW-0406">Ion transport</keyword>
<comment type="caution">
    <text evidence="10">The sequence shown here is derived from an EMBL/GenBank/DDBJ whole genome shotgun (WGS) entry which is preliminary data.</text>
</comment>
<evidence type="ECO:0000256" key="2">
    <source>
        <dbReference type="ARBA" id="ARBA00022448"/>
    </source>
</evidence>
<evidence type="ECO:0000313" key="10">
    <source>
        <dbReference type="EMBL" id="KAA6439188.1"/>
    </source>
</evidence>
<protein>
    <submittedName>
        <fullName evidence="10">Sodium:proton antiporter</fullName>
    </submittedName>
</protein>
<keyword evidence="5 8" id="KW-1133">Transmembrane helix</keyword>
<evidence type="ECO:0000259" key="9">
    <source>
        <dbReference type="Pfam" id="PF00999"/>
    </source>
</evidence>
<keyword evidence="3" id="KW-0050">Antiport</keyword>